<dbReference type="InterPro" id="IPR003764">
    <property type="entry name" value="GlcNAc_6-P_deAcase"/>
</dbReference>
<dbReference type="Proteomes" id="UP001199642">
    <property type="component" value="Chromosome"/>
</dbReference>
<evidence type="ECO:0000256" key="5">
    <source>
        <dbReference type="PIRNR" id="PIRNR038994"/>
    </source>
</evidence>
<keyword evidence="8" id="KW-1185">Reference proteome</keyword>
<gene>
    <name evidence="7" type="primary">nagA</name>
    <name evidence="7" type="ORF">K8F61_08805</name>
</gene>
<evidence type="ECO:0000313" key="8">
    <source>
        <dbReference type="Proteomes" id="UP001199642"/>
    </source>
</evidence>
<dbReference type="Pfam" id="PF01979">
    <property type="entry name" value="Amidohydro_1"/>
    <property type="match status" value="1"/>
</dbReference>
<dbReference type="PANTHER" id="PTHR11113">
    <property type="entry name" value="N-ACETYLGLUCOSAMINE-6-PHOSPHATE DEACETYLASE"/>
    <property type="match status" value="1"/>
</dbReference>
<proteinExistence type="inferred from homology"/>
<feature type="domain" description="Amidohydrolase-related" evidence="6">
    <location>
        <begin position="68"/>
        <end position="388"/>
    </location>
</feature>
<dbReference type="EMBL" id="CP082781">
    <property type="protein sequence ID" value="UGS28238.1"/>
    <property type="molecule type" value="Genomic_DNA"/>
</dbReference>
<sequence>MAGGVTESSIAGSLVVHGARLVSGGSITEDAWVRFDDGRVTALGAGTDWTPADRVVDAAETAGPGALLVPGFVDIHGHGGGGAAFDDGADAIRTARAVHRAHGTTRAVVSLVTATLDELAERAAAIADLMEEEPDLLGSHLEGPFLDPGHKGAHSPDLLREPEAADVERLLAAGRGTIRQVTIAPELPGGLEAIRRIVAGGAAAAVGHTDADDDTMRAAFDAGATILTHAFNAMRPVHHREPGPVLTAAADPRVVLEAIADNIHLHPHVIKLVFDEAPGRVALVTDAMAAAGSADGDYMLGALHVTVRDGVARVDSGSIAGSTLTQDVALRRAVEAGVPLTEAIRALTETPARAIGVGHALGALAPGLTADAVLLTSDLDVARVWTGGPIARG</sequence>
<accession>A0ABY3RYU4</accession>
<dbReference type="PANTHER" id="PTHR11113:SF14">
    <property type="entry name" value="N-ACETYLGLUCOSAMINE-6-PHOSPHATE DEACETYLASE"/>
    <property type="match status" value="1"/>
</dbReference>
<dbReference type="InterPro" id="IPR011059">
    <property type="entry name" value="Metal-dep_hydrolase_composite"/>
</dbReference>
<keyword evidence="3 5" id="KW-0378">Hydrolase</keyword>
<dbReference type="InterPro" id="IPR032466">
    <property type="entry name" value="Metal_Hydrolase"/>
</dbReference>
<evidence type="ECO:0000256" key="4">
    <source>
        <dbReference type="ARBA" id="ARBA00023277"/>
    </source>
</evidence>
<keyword evidence="4 5" id="KW-0119">Carbohydrate metabolism</keyword>
<comment type="similarity">
    <text evidence="1 5">Belongs to the metallo-dependent hydrolases superfamily. NagA family.</text>
</comment>
<name>A0ABY3RYU4_9MICO</name>
<evidence type="ECO:0000313" key="7">
    <source>
        <dbReference type="EMBL" id="UGS28238.1"/>
    </source>
</evidence>
<keyword evidence="2" id="KW-0479">Metal-binding</keyword>
<dbReference type="Gene3D" id="2.30.40.10">
    <property type="entry name" value="Urease, subunit C, domain 1"/>
    <property type="match status" value="1"/>
</dbReference>
<evidence type="ECO:0000256" key="3">
    <source>
        <dbReference type="ARBA" id="ARBA00022801"/>
    </source>
</evidence>
<organism evidence="7 8">
    <name type="scientific">Microbacterium resistens</name>
    <dbReference type="NCBI Taxonomy" id="156977"/>
    <lineage>
        <taxon>Bacteria</taxon>
        <taxon>Bacillati</taxon>
        <taxon>Actinomycetota</taxon>
        <taxon>Actinomycetes</taxon>
        <taxon>Micrococcales</taxon>
        <taxon>Microbacteriaceae</taxon>
        <taxon>Microbacterium</taxon>
    </lineage>
</organism>
<dbReference type="NCBIfam" id="TIGR00221">
    <property type="entry name" value="nagA"/>
    <property type="match status" value="1"/>
</dbReference>
<dbReference type="SUPFAM" id="SSF51556">
    <property type="entry name" value="Metallo-dependent hydrolases"/>
    <property type="match status" value="1"/>
</dbReference>
<dbReference type="SUPFAM" id="SSF51338">
    <property type="entry name" value="Composite domain of metallo-dependent hydrolases"/>
    <property type="match status" value="1"/>
</dbReference>
<dbReference type="GO" id="GO:0008448">
    <property type="term" value="F:N-acetylglucosamine-6-phosphate deacetylase activity"/>
    <property type="evidence" value="ECO:0007669"/>
    <property type="project" value="UniProtKB-EC"/>
</dbReference>
<dbReference type="PIRSF" id="PIRSF038994">
    <property type="entry name" value="NagA"/>
    <property type="match status" value="1"/>
</dbReference>
<dbReference type="Gene3D" id="3.20.20.140">
    <property type="entry name" value="Metal-dependent hydrolases"/>
    <property type="match status" value="1"/>
</dbReference>
<evidence type="ECO:0000256" key="2">
    <source>
        <dbReference type="ARBA" id="ARBA00022723"/>
    </source>
</evidence>
<reference evidence="7 8" key="1">
    <citation type="submission" date="2023-01" db="EMBL/GenBank/DDBJ databases">
        <title>Characterization of estradiol degrading bacteria Microbacterium sp. MZT7 and reveal degrading genes through genome analysis.</title>
        <authorList>
            <person name="Hao P."/>
            <person name="Gao Y."/>
        </authorList>
    </citation>
    <scope>NUCLEOTIDE SEQUENCE [LARGE SCALE GENOMIC DNA]</scope>
    <source>
        <strain evidence="7 8">MZT7</strain>
    </source>
</reference>
<dbReference type="RefSeq" id="WP_231821379.1">
    <property type="nucleotide sequence ID" value="NZ_CP082781.1"/>
</dbReference>
<evidence type="ECO:0000259" key="6">
    <source>
        <dbReference type="Pfam" id="PF01979"/>
    </source>
</evidence>
<protein>
    <submittedName>
        <fullName evidence="7">N-acetylglucosamine-6-phosphate deacetylase</fullName>
        <ecNumber evidence="7">3.5.1.25</ecNumber>
    </submittedName>
</protein>
<dbReference type="InterPro" id="IPR006680">
    <property type="entry name" value="Amidohydro-rel"/>
</dbReference>
<dbReference type="EC" id="3.5.1.25" evidence="7"/>
<evidence type="ECO:0000256" key="1">
    <source>
        <dbReference type="ARBA" id="ARBA00010716"/>
    </source>
</evidence>